<evidence type="ECO:0000256" key="2">
    <source>
        <dbReference type="ARBA" id="ARBA00023239"/>
    </source>
</evidence>
<proteinExistence type="inferred from homology"/>
<comment type="caution">
    <text evidence="3">The sequence shown here is derived from an EMBL/GenBank/DDBJ whole genome shotgun (WGS) entry which is preliminary data.</text>
</comment>
<dbReference type="Proteomes" id="UP000559027">
    <property type="component" value="Unassembled WGS sequence"/>
</dbReference>
<accession>A0A8H5CRS9</accession>
<gene>
    <name evidence="3" type="ORF">D9756_010615</name>
</gene>
<protein>
    <recommendedName>
        <fullName evidence="5">Trichodiene synthase</fullName>
    </recommendedName>
</protein>
<sequence length="306" mass="34842">MFPHKVTTMSISMKSQIQEVLSHFLKECDIKFPRDVKLDQSYRDACYADAVRRGFDLTVHSKSLDVGIAIGDTSYRHLGNYSTRVFVGVWTGLMVYIDDCCEEYADGLSEFSSRLMRQEKQMYPVLDKVVEMNRELGEHWSTISVNIILGSELDFFTSTMIDSAIEGMELKSKLAPGFPQFTRRMSGESSAFCVQVFPPELDIKAWIQVIPDLWHFIDHANDLLSFYKEELEGESVNFITMSANENGISKIEALKQLADTTAECYQRGVQLLKSCPEALNAFQSFCVGFFAFHSLSVRYKLNDLDL</sequence>
<keyword evidence="2" id="KW-0456">Lyase</keyword>
<dbReference type="SUPFAM" id="SSF48576">
    <property type="entry name" value="Terpenoid synthases"/>
    <property type="match status" value="1"/>
</dbReference>
<dbReference type="OrthoDB" id="2998174at2759"/>
<dbReference type="GO" id="GO:0016838">
    <property type="term" value="F:carbon-oxygen lyase activity, acting on phosphates"/>
    <property type="evidence" value="ECO:0007669"/>
    <property type="project" value="InterPro"/>
</dbReference>
<dbReference type="InterPro" id="IPR008949">
    <property type="entry name" value="Isoprenoid_synthase_dom_sf"/>
</dbReference>
<dbReference type="SFLD" id="SFLDS00005">
    <property type="entry name" value="Isoprenoid_Synthase_Type_I"/>
    <property type="match status" value="1"/>
</dbReference>
<organism evidence="3 4">
    <name type="scientific">Leucocoprinus leucothites</name>
    <dbReference type="NCBI Taxonomy" id="201217"/>
    <lineage>
        <taxon>Eukaryota</taxon>
        <taxon>Fungi</taxon>
        <taxon>Dikarya</taxon>
        <taxon>Basidiomycota</taxon>
        <taxon>Agaricomycotina</taxon>
        <taxon>Agaricomycetes</taxon>
        <taxon>Agaricomycetidae</taxon>
        <taxon>Agaricales</taxon>
        <taxon>Agaricineae</taxon>
        <taxon>Agaricaceae</taxon>
        <taxon>Leucocoprinus</taxon>
    </lineage>
</organism>
<evidence type="ECO:0000313" key="3">
    <source>
        <dbReference type="EMBL" id="KAF5346817.1"/>
    </source>
</evidence>
<dbReference type="EMBL" id="JAACJO010000029">
    <property type="protein sequence ID" value="KAF5346817.1"/>
    <property type="molecule type" value="Genomic_DNA"/>
</dbReference>
<keyword evidence="4" id="KW-1185">Reference proteome</keyword>
<dbReference type="Pfam" id="PF06330">
    <property type="entry name" value="TRI5"/>
    <property type="match status" value="1"/>
</dbReference>
<comment type="similarity">
    <text evidence="1">Belongs to the trichodiene synthase family.</text>
</comment>
<evidence type="ECO:0000313" key="4">
    <source>
        <dbReference type="Proteomes" id="UP000559027"/>
    </source>
</evidence>
<dbReference type="InterPro" id="IPR024652">
    <property type="entry name" value="Trichodiene_synth"/>
</dbReference>
<dbReference type="AlphaFoldDB" id="A0A8H5CRS9"/>
<dbReference type="Gene3D" id="1.10.600.10">
    <property type="entry name" value="Farnesyl Diphosphate Synthase"/>
    <property type="match status" value="1"/>
</dbReference>
<reference evidence="3 4" key="1">
    <citation type="journal article" date="2020" name="ISME J.">
        <title>Uncovering the hidden diversity of litter-decomposition mechanisms in mushroom-forming fungi.</title>
        <authorList>
            <person name="Floudas D."/>
            <person name="Bentzer J."/>
            <person name="Ahren D."/>
            <person name="Johansson T."/>
            <person name="Persson P."/>
            <person name="Tunlid A."/>
        </authorList>
    </citation>
    <scope>NUCLEOTIDE SEQUENCE [LARGE SCALE GENOMIC DNA]</scope>
    <source>
        <strain evidence="3 4">CBS 146.42</strain>
    </source>
</reference>
<name>A0A8H5CRS9_9AGAR</name>
<evidence type="ECO:0000256" key="1">
    <source>
        <dbReference type="ARBA" id="ARBA00007946"/>
    </source>
</evidence>
<evidence type="ECO:0008006" key="5">
    <source>
        <dbReference type="Google" id="ProtNLM"/>
    </source>
</evidence>
<dbReference type="SFLD" id="SFLDG01021">
    <property type="entry name" value="Trichodiene_Synthase_Like"/>
    <property type="match status" value="1"/>
</dbReference>